<comment type="caution">
    <text evidence="7">The sequence shown here is derived from an EMBL/GenBank/DDBJ whole genome shotgun (WGS) entry which is preliminary data.</text>
</comment>
<feature type="domain" description="Cytochrome c" evidence="6">
    <location>
        <begin position="196"/>
        <end position="282"/>
    </location>
</feature>
<dbReference type="Pfam" id="PF13442">
    <property type="entry name" value="Cytochrome_CBB3"/>
    <property type="match status" value="1"/>
</dbReference>
<evidence type="ECO:0000256" key="3">
    <source>
        <dbReference type="ARBA" id="ARBA00023004"/>
    </source>
</evidence>
<evidence type="ECO:0000256" key="4">
    <source>
        <dbReference type="PROSITE-ProRule" id="PRU00433"/>
    </source>
</evidence>
<dbReference type="InterPro" id="IPR036909">
    <property type="entry name" value="Cyt_c-like_dom_sf"/>
</dbReference>
<proteinExistence type="predicted"/>
<sequence length="329" mass="34798">MTDTPTIDAKTWVAGVVFLGLAGFIGYSLPHHAEMQSSGAANAPAASAAKPAVKPSEVAQFTPVPEDKLPTGEFGKMVKLGEAIFTDTKANAGAFVGNDLRCASCHLDRGRLANSAPFWAGYLVYPAYRAKNGHVNSFAERMQGCFRFSMNGKAPPFGDKVLVALESYAYAMAKGAPTGVKVKGQGYPKLAKPTKLDYAHGQQVYAQHCALCHGADGEGQKTADGAVVFPPLWGARSYNWGAGMSSINNAAGFVKANMPFSEGNTLTDAEAWDVAAYIDSHERPQDPRFKDSVAATRKAHHDSPLDMYGQTVNGVTLGEHSPPAGTVGE</sequence>
<evidence type="ECO:0000256" key="5">
    <source>
        <dbReference type="SAM" id="Phobius"/>
    </source>
</evidence>
<evidence type="ECO:0000259" key="6">
    <source>
        <dbReference type="PROSITE" id="PS51007"/>
    </source>
</evidence>
<keyword evidence="5" id="KW-0472">Membrane</keyword>
<dbReference type="PROSITE" id="PS51007">
    <property type="entry name" value="CYTC"/>
    <property type="match status" value="1"/>
</dbReference>
<dbReference type="RefSeq" id="WP_378221937.1">
    <property type="nucleotide sequence ID" value="NZ_JBHRTK010000014.1"/>
</dbReference>
<feature type="transmembrane region" description="Helical" evidence="5">
    <location>
        <begin position="12"/>
        <end position="29"/>
    </location>
</feature>
<keyword evidence="5" id="KW-0812">Transmembrane</keyword>
<evidence type="ECO:0000256" key="1">
    <source>
        <dbReference type="ARBA" id="ARBA00022617"/>
    </source>
</evidence>
<dbReference type="PANTHER" id="PTHR35008:SF9">
    <property type="entry name" value="CYTOCHROME C DOMAIN-CONTAINING PROTEIN"/>
    <property type="match status" value="1"/>
</dbReference>
<accession>A0ABV7KH39</accession>
<dbReference type="InterPro" id="IPR009056">
    <property type="entry name" value="Cyt_c-like_dom"/>
</dbReference>
<dbReference type="InterPro" id="IPR051459">
    <property type="entry name" value="Cytochrome_c-type_DH"/>
</dbReference>
<keyword evidence="8" id="KW-1185">Reference proteome</keyword>
<keyword evidence="5" id="KW-1133">Transmembrane helix</keyword>
<keyword evidence="2 4" id="KW-0479">Metal-binding</keyword>
<gene>
    <name evidence="7" type="ORF">ACFOHJ_15380</name>
</gene>
<dbReference type="Proteomes" id="UP001595583">
    <property type="component" value="Unassembled WGS sequence"/>
</dbReference>
<keyword evidence="3 4" id="KW-0408">Iron</keyword>
<organism evidence="7 8">
    <name type="scientific">Aquamicrobium soli</name>
    <dbReference type="NCBI Taxonomy" id="1811518"/>
    <lineage>
        <taxon>Bacteria</taxon>
        <taxon>Pseudomonadati</taxon>
        <taxon>Pseudomonadota</taxon>
        <taxon>Alphaproteobacteria</taxon>
        <taxon>Hyphomicrobiales</taxon>
        <taxon>Phyllobacteriaceae</taxon>
        <taxon>Aquamicrobium</taxon>
    </lineage>
</organism>
<evidence type="ECO:0000313" key="8">
    <source>
        <dbReference type="Proteomes" id="UP001595583"/>
    </source>
</evidence>
<name>A0ABV7KH39_9HYPH</name>
<evidence type="ECO:0000313" key="7">
    <source>
        <dbReference type="EMBL" id="MFC3207606.1"/>
    </source>
</evidence>
<evidence type="ECO:0000256" key="2">
    <source>
        <dbReference type="ARBA" id="ARBA00022723"/>
    </source>
</evidence>
<dbReference type="SUPFAM" id="SSF46626">
    <property type="entry name" value="Cytochrome c"/>
    <property type="match status" value="2"/>
</dbReference>
<reference evidence="8" key="1">
    <citation type="journal article" date="2019" name="Int. J. Syst. Evol. Microbiol.">
        <title>The Global Catalogue of Microorganisms (GCM) 10K type strain sequencing project: providing services to taxonomists for standard genome sequencing and annotation.</title>
        <authorList>
            <consortium name="The Broad Institute Genomics Platform"/>
            <consortium name="The Broad Institute Genome Sequencing Center for Infectious Disease"/>
            <person name="Wu L."/>
            <person name="Ma J."/>
        </authorList>
    </citation>
    <scope>NUCLEOTIDE SEQUENCE [LARGE SCALE GENOMIC DNA]</scope>
    <source>
        <strain evidence="8">KCTC 52165</strain>
    </source>
</reference>
<dbReference type="EMBL" id="JBHRTK010000014">
    <property type="protein sequence ID" value="MFC3207606.1"/>
    <property type="molecule type" value="Genomic_DNA"/>
</dbReference>
<dbReference type="Gene3D" id="1.10.760.10">
    <property type="entry name" value="Cytochrome c-like domain"/>
    <property type="match status" value="2"/>
</dbReference>
<keyword evidence="1 4" id="KW-0349">Heme</keyword>
<protein>
    <submittedName>
        <fullName evidence="7">C-type cytochrome</fullName>
    </submittedName>
</protein>
<dbReference type="PANTHER" id="PTHR35008">
    <property type="entry name" value="BLL4482 PROTEIN-RELATED"/>
    <property type="match status" value="1"/>
</dbReference>